<feature type="transmembrane region" description="Helical" evidence="2">
    <location>
        <begin position="33"/>
        <end position="51"/>
    </location>
</feature>
<gene>
    <name evidence="3" type="ORF">ALMOND_2B004375</name>
</gene>
<feature type="transmembrane region" description="Helical" evidence="2">
    <location>
        <begin position="63"/>
        <end position="90"/>
    </location>
</feature>
<proteinExistence type="inferred from homology"/>
<keyword evidence="2" id="KW-1133">Transmembrane helix</keyword>
<dbReference type="Gramene" id="VVA14025">
    <property type="protein sequence ID" value="VVA14025"/>
    <property type="gene ID" value="Prudul26B004375"/>
</dbReference>
<name>A0A5E4EE96_PRUDU</name>
<accession>A0A5E4EE96</accession>
<dbReference type="InParanoid" id="A0A5E4EE96"/>
<evidence type="ECO:0000313" key="4">
    <source>
        <dbReference type="Proteomes" id="UP000327085"/>
    </source>
</evidence>
<dbReference type="EMBL" id="CABIKO010000009">
    <property type="protein sequence ID" value="VVA14025.1"/>
    <property type="molecule type" value="Genomic_DNA"/>
</dbReference>
<evidence type="ECO:0000256" key="2">
    <source>
        <dbReference type="SAM" id="Phobius"/>
    </source>
</evidence>
<dbReference type="Proteomes" id="UP000327085">
    <property type="component" value="Chromosome 8"/>
</dbReference>
<comment type="similarity">
    <text evidence="1">Belongs to the nucleobase:cation symporter-2 (NCS2) (TC 2.A.40) family.</text>
</comment>
<reference evidence="4" key="1">
    <citation type="journal article" date="2020" name="Plant J.">
        <title>Transposons played a major role in the diversification between the closely related almond and peach genomes: results from the almond genome sequence.</title>
        <authorList>
            <person name="Alioto T."/>
            <person name="Alexiou K.G."/>
            <person name="Bardil A."/>
            <person name="Barteri F."/>
            <person name="Castanera R."/>
            <person name="Cruz F."/>
            <person name="Dhingra A."/>
            <person name="Duval H."/>
            <person name="Fernandez I Marti A."/>
            <person name="Frias L."/>
            <person name="Galan B."/>
            <person name="Garcia J.L."/>
            <person name="Howad W."/>
            <person name="Gomez-Garrido J."/>
            <person name="Gut M."/>
            <person name="Julca I."/>
            <person name="Morata J."/>
            <person name="Puigdomenech P."/>
            <person name="Ribeca P."/>
            <person name="Rubio Cabetas M.J."/>
            <person name="Vlasova A."/>
            <person name="Wirthensohn M."/>
            <person name="Garcia-Mas J."/>
            <person name="Gabaldon T."/>
            <person name="Casacuberta J.M."/>
            <person name="Arus P."/>
        </authorList>
    </citation>
    <scope>NUCLEOTIDE SEQUENCE [LARGE SCALE GENOMIC DNA]</scope>
    <source>
        <strain evidence="4">cv. Texas</strain>
    </source>
</reference>
<dbReference type="AlphaFoldDB" id="A0A5E4EE96"/>
<keyword evidence="2" id="KW-0812">Transmembrane</keyword>
<keyword evidence="2" id="KW-0472">Membrane</keyword>
<evidence type="ECO:0000256" key="1">
    <source>
        <dbReference type="ARBA" id="ARBA00008821"/>
    </source>
</evidence>
<sequence length="132" mass="14435">MRFSKPVNPKLFGRAVSGGMSFIQFCNPNSIRVHFIVGSSLFLGIVVPSYWHESLLPSGVGSSWWSCTIQVFCSSSALGAAAAIVMDYIVTLGDQSLRIDSGRDWWAPLRNNGDINTASFYSFPKKAVDLLP</sequence>
<organism evidence="3 4">
    <name type="scientific">Prunus dulcis</name>
    <name type="common">Almond</name>
    <name type="synonym">Amygdalus dulcis</name>
    <dbReference type="NCBI Taxonomy" id="3755"/>
    <lineage>
        <taxon>Eukaryota</taxon>
        <taxon>Viridiplantae</taxon>
        <taxon>Streptophyta</taxon>
        <taxon>Embryophyta</taxon>
        <taxon>Tracheophyta</taxon>
        <taxon>Spermatophyta</taxon>
        <taxon>Magnoliopsida</taxon>
        <taxon>eudicotyledons</taxon>
        <taxon>Gunneridae</taxon>
        <taxon>Pentapetalae</taxon>
        <taxon>rosids</taxon>
        <taxon>fabids</taxon>
        <taxon>Rosales</taxon>
        <taxon>Rosaceae</taxon>
        <taxon>Amygdaloideae</taxon>
        <taxon>Amygdaleae</taxon>
        <taxon>Prunus</taxon>
    </lineage>
</organism>
<evidence type="ECO:0000313" key="3">
    <source>
        <dbReference type="EMBL" id="VVA14025.1"/>
    </source>
</evidence>
<protein>
    <submittedName>
        <fullName evidence="3">PREDICTED: nucleobase-ascorbate transporter</fullName>
    </submittedName>
</protein>
<dbReference type="PANTHER" id="PTHR11119">
    <property type="entry name" value="XANTHINE-URACIL / VITAMIN C PERMEASE FAMILY MEMBER"/>
    <property type="match status" value="1"/>
</dbReference>
<dbReference type="OMA" id="YWHESLL"/>